<dbReference type="PANTHER" id="PTHR46401:SF2">
    <property type="entry name" value="GLYCOSYLTRANSFERASE WBBK-RELATED"/>
    <property type="match status" value="1"/>
</dbReference>
<evidence type="ECO:0000313" key="2">
    <source>
        <dbReference type="EMBL" id="KXA96480.1"/>
    </source>
</evidence>
<dbReference type="Proteomes" id="UP000070463">
    <property type="component" value="Unassembled WGS sequence"/>
</dbReference>
<name>A0A133UQR7_9EURY</name>
<dbReference type="EMBL" id="LHXR01000079">
    <property type="protein sequence ID" value="KXA96480.1"/>
    <property type="molecule type" value="Genomic_DNA"/>
</dbReference>
<dbReference type="Pfam" id="PF13692">
    <property type="entry name" value="Glyco_trans_1_4"/>
    <property type="match status" value="1"/>
</dbReference>
<evidence type="ECO:0000313" key="3">
    <source>
        <dbReference type="Proteomes" id="UP000070463"/>
    </source>
</evidence>
<dbReference type="PANTHER" id="PTHR46401">
    <property type="entry name" value="GLYCOSYLTRANSFERASE WBBK-RELATED"/>
    <property type="match status" value="1"/>
</dbReference>
<dbReference type="GO" id="GO:0016757">
    <property type="term" value="F:glycosyltransferase activity"/>
    <property type="evidence" value="ECO:0007669"/>
    <property type="project" value="TreeGrafter"/>
</dbReference>
<dbReference type="SUPFAM" id="SSF53756">
    <property type="entry name" value="UDP-Glycosyltransferase/glycogen phosphorylase"/>
    <property type="match status" value="1"/>
</dbReference>
<organism evidence="2 3">
    <name type="scientific">candidate division MSBL1 archaeon SCGC-AAA259I09</name>
    <dbReference type="NCBI Taxonomy" id="1698267"/>
    <lineage>
        <taxon>Archaea</taxon>
        <taxon>Methanobacteriati</taxon>
        <taxon>Methanobacteriota</taxon>
        <taxon>candidate division MSBL1</taxon>
    </lineage>
</organism>
<gene>
    <name evidence="2" type="ORF">AKJ37_05115</name>
</gene>
<protein>
    <recommendedName>
        <fullName evidence="4">Glycosyltransferase subfamily 4-like N-terminal domain-containing protein</fullName>
    </recommendedName>
</protein>
<sequence length="384" mass="44995">MKRLLYFTKISPFPPIQGERIRALNILRILDNFCRVDGFVTNKDSINFSKYYSEYGFKNTRFYKLEDSKPFYKEIPSCFKKDKNYINKMLAKIQKHNYDLAMIDYGWLGHYINFFKKNDIDVVYDTHNFQSLLVKQAIGNGILSSFYALLNYPFKYLHERLYFNKSDFLLSVSKRDISKYENFIDEKKLVLLPNFVFLEDYGVSKPLDDRDFYICMIGNFNIFQNRQGFLWFYNNVWSKVKKDLDFLLVGKGSKRFLNEFEYMKKDNIKATGKVESVLDYVKNSIAVIVPLLHGSGTRFKILEAFAMNTPVISTSKGAEGLETTHSKNILISDHAENFAKNIQMLAEKESYRYKLSRNARALLQKKYCAKANAPILKKLVKGKL</sequence>
<comment type="caution">
    <text evidence="2">The sequence shown here is derived from an EMBL/GenBank/DDBJ whole genome shotgun (WGS) entry which is preliminary data.</text>
</comment>
<accession>A0A133UQR7</accession>
<keyword evidence="3" id="KW-1185">Reference proteome</keyword>
<dbReference type="Gene3D" id="3.40.50.2000">
    <property type="entry name" value="Glycogen Phosphorylase B"/>
    <property type="match status" value="2"/>
</dbReference>
<dbReference type="AlphaFoldDB" id="A0A133UQR7"/>
<keyword evidence="1" id="KW-0808">Transferase</keyword>
<proteinExistence type="predicted"/>
<evidence type="ECO:0008006" key="4">
    <source>
        <dbReference type="Google" id="ProtNLM"/>
    </source>
</evidence>
<evidence type="ECO:0000256" key="1">
    <source>
        <dbReference type="ARBA" id="ARBA00022679"/>
    </source>
</evidence>
<reference evidence="2 3" key="1">
    <citation type="journal article" date="2016" name="Sci. Rep.">
        <title>Metabolic traits of an uncultured archaeal lineage -MSBL1- from brine pools of the Red Sea.</title>
        <authorList>
            <person name="Mwirichia R."/>
            <person name="Alam I."/>
            <person name="Rashid M."/>
            <person name="Vinu M."/>
            <person name="Ba-Alawi W."/>
            <person name="Anthony Kamau A."/>
            <person name="Kamanda Ngugi D."/>
            <person name="Goker M."/>
            <person name="Klenk H.P."/>
            <person name="Bajic V."/>
            <person name="Stingl U."/>
        </authorList>
    </citation>
    <scope>NUCLEOTIDE SEQUENCE [LARGE SCALE GENOMIC DNA]</scope>
    <source>
        <strain evidence="2">SCGC-AAA259I09</strain>
    </source>
</reference>